<dbReference type="InterPro" id="IPR012951">
    <property type="entry name" value="BBE"/>
</dbReference>
<dbReference type="RefSeq" id="WP_069924426.1">
    <property type="nucleotide sequence ID" value="NZ_MEHK01000002.1"/>
</dbReference>
<keyword evidence="10" id="KW-1185">Reference proteome</keyword>
<proteinExistence type="inferred from homology"/>
<dbReference type="PROSITE" id="PS51318">
    <property type="entry name" value="TAT"/>
    <property type="match status" value="1"/>
</dbReference>
<accession>A0A1E5P048</accession>
<dbReference type="InterPro" id="IPR006311">
    <property type="entry name" value="TAT_signal"/>
</dbReference>
<dbReference type="PROSITE" id="PS51387">
    <property type="entry name" value="FAD_PCMH"/>
    <property type="match status" value="1"/>
</dbReference>
<dbReference type="InterPro" id="IPR016169">
    <property type="entry name" value="FAD-bd_PCMH_sub2"/>
</dbReference>
<feature type="chain" id="PRO_5009182784" evidence="7">
    <location>
        <begin position="33"/>
        <end position="551"/>
    </location>
</feature>
<keyword evidence="5" id="KW-0560">Oxidoreductase</keyword>
<dbReference type="PANTHER" id="PTHR42973">
    <property type="entry name" value="BINDING OXIDOREDUCTASE, PUTATIVE (AFU_ORTHOLOGUE AFUA_1G17690)-RELATED"/>
    <property type="match status" value="1"/>
</dbReference>
<evidence type="ECO:0000256" key="3">
    <source>
        <dbReference type="ARBA" id="ARBA00022630"/>
    </source>
</evidence>
<dbReference type="InterPro" id="IPR050416">
    <property type="entry name" value="FAD-linked_Oxidoreductase"/>
</dbReference>
<keyword evidence="7" id="KW-0732">Signal</keyword>
<dbReference type="InterPro" id="IPR036318">
    <property type="entry name" value="FAD-bd_PCMH-like_sf"/>
</dbReference>
<evidence type="ECO:0000256" key="4">
    <source>
        <dbReference type="ARBA" id="ARBA00022827"/>
    </source>
</evidence>
<comment type="similarity">
    <text evidence="2">Belongs to the oxygen-dependent FAD-linked oxidoreductase family.</text>
</comment>
<evidence type="ECO:0000259" key="8">
    <source>
        <dbReference type="PROSITE" id="PS51387"/>
    </source>
</evidence>
<dbReference type="PANTHER" id="PTHR42973:SF39">
    <property type="entry name" value="FAD-BINDING PCMH-TYPE DOMAIN-CONTAINING PROTEIN"/>
    <property type="match status" value="1"/>
</dbReference>
<evidence type="ECO:0000256" key="7">
    <source>
        <dbReference type="SAM" id="SignalP"/>
    </source>
</evidence>
<dbReference type="Pfam" id="PF08031">
    <property type="entry name" value="BBE"/>
    <property type="match status" value="1"/>
</dbReference>
<dbReference type="InterPro" id="IPR016166">
    <property type="entry name" value="FAD-bd_PCMH"/>
</dbReference>
<keyword evidence="3" id="KW-0285">Flavoprotein</keyword>
<comment type="caution">
    <text evidence="9">The sequence shown here is derived from an EMBL/GenBank/DDBJ whole genome shotgun (WGS) entry which is preliminary data.</text>
</comment>
<dbReference type="SUPFAM" id="SSF56176">
    <property type="entry name" value="FAD-binding/transporter-associated domain-like"/>
    <property type="match status" value="1"/>
</dbReference>
<dbReference type="AlphaFoldDB" id="A0A1E5P048"/>
<dbReference type="GO" id="GO:0016491">
    <property type="term" value="F:oxidoreductase activity"/>
    <property type="evidence" value="ECO:0007669"/>
    <property type="project" value="UniProtKB-KW"/>
</dbReference>
<dbReference type="EMBL" id="MEHK01000002">
    <property type="protein sequence ID" value="OEJ22376.1"/>
    <property type="molecule type" value="Genomic_DNA"/>
</dbReference>
<reference evidence="9 10" key="1">
    <citation type="submission" date="2016-08" db="EMBL/GenBank/DDBJ databases">
        <title>The complete genome of Streptomyces subrutilus 10-1-1.</title>
        <authorList>
            <person name="Chen X."/>
        </authorList>
    </citation>
    <scope>NUCLEOTIDE SEQUENCE [LARGE SCALE GENOMIC DNA]</scope>
    <source>
        <strain evidence="9 10">10-1-1</strain>
    </source>
</reference>
<dbReference type="OrthoDB" id="545125at2"/>
<dbReference type="Gene3D" id="3.30.465.10">
    <property type="match status" value="1"/>
</dbReference>
<feature type="region of interest" description="Disordered" evidence="6">
    <location>
        <begin position="35"/>
        <end position="57"/>
    </location>
</feature>
<protein>
    <submittedName>
        <fullName evidence="9">FAD-linked oxidase</fullName>
    </submittedName>
</protein>
<organism evidence="9 10">
    <name type="scientific">Streptomyces subrutilus</name>
    <dbReference type="NCBI Taxonomy" id="36818"/>
    <lineage>
        <taxon>Bacteria</taxon>
        <taxon>Bacillati</taxon>
        <taxon>Actinomycetota</taxon>
        <taxon>Actinomycetes</taxon>
        <taxon>Kitasatosporales</taxon>
        <taxon>Streptomycetaceae</taxon>
        <taxon>Streptomyces</taxon>
    </lineage>
</organism>
<dbReference type="Proteomes" id="UP000095705">
    <property type="component" value="Unassembled WGS sequence"/>
</dbReference>
<evidence type="ECO:0000256" key="5">
    <source>
        <dbReference type="ARBA" id="ARBA00023002"/>
    </source>
</evidence>
<keyword evidence="4" id="KW-0274">FAD</keyword>
<evidence type="ECO:0000256" key="6">
    <source>
        <dbReference type="SAM" id="MobiDB-lite"/>
    </source>
</evidence>
<feature type="signal peptide" evidence="7">
    <location>
        <begin position="1"/>
        <end position="32"/>
    </location>
</feature>
<comment type="cofactor">
    <cofactor evidence="1">
        <name>FAD</name>
        <dbReference type="ChEBI" id="CHEBI:57692"/>
    </cofactor>
</comment>
<evidence type="ECO:0000313" key="10">
    <source>
        <dbReference type="Proteomes" id="UP000095705"/>
    </source>
</evidence>
<gene>
    <name evidence="9" type="ORF">BGK67_33010</name>
</gene>
<evidence type="ECO:0000256" key="1">
    <source>
        <dbReference type="ARBA" id="ARBA00001974"/>
    </source>
</evidence>
<dbReference type="InterPro" id="IPR006094">
    <property type="entry name" value="Oxid_FAD_bind_N"/>
</dbReference>
<evidence type="ECO:0000313" key="9">
    <source>
        <dbReference type="EMBL" id="OEJ22376.1"/>
    </source>
</evidence>
<dbReference type="STRING" id="36818.BGK67_33010"/>
<name>A0A1E5P048_9ACTN</name>
<dbReference type="Gene3D" id="3.40.462.20">
    <property type="match status" value="1"/>
</dbReference>
<sequence length="551" mass="58947">MTAPSRRRFVAGTITAGAAAGLAAAGVTPAQAAPQRSAGTAGATAGGGADPAADITPADPRYEDLATRGSNKRFTARPAAFRLATTTEQVVQAVGEAARSGRRVAVRSGGHCYENFVGENAVRLVVDLGQMNAVRYDEAKRAFMVEAGARLMDVYKTLYYGWGVTLPGGASATVGLGGHITGGGYGALSRRFGLAADHLYAVEVVVADRAGRARAVVATREPNDPHRELWWAHTGGGGGNFGVVTRYWFRTPGATGTDPARLLPRPPATVLSSAVLFPREGMDKAAFRRLVRNHGQWHERNSCADSPYAGLYGGLVLPGRLKENDPGQSAISFAHMDGTRPDAEKLLADYTAALTEGVPVTPYDMGITRDSWLNATVALGESQDMDKGRQKIKSAYLRRAWTDAQTDALYAHLNNTDHSYESASVSLQSYGGRVNTPHAAATATAHRDAVLNVIFMNTWQDAAGDAENIDWLRRAYRDVFATTGGVPVPGRGADGCYINYPDVDMADPAWNTSGVPWHRLYYKDNYPRLQRVKAAWDPRGVFGHELGVSPA</sequence>
<feature type="domain" description="FAD-binding PCMH-type" evidence="8">
    <location>
        <begin position="74"/>
        <end position="254"/>
    </location>
</feature>
<dbReference type="GO" id="GO:0071949">
    <property type="term" value="F:FAD binding"/>
    <property type="evidence" value="ECO:0007669"/>
    <property type="project" value="InterPro"/>
</dbReference>
<dbReference type="Pfam" id="PF01565">
    <property type="entry name" value="FAD_binding_4"/>
    <property type="match status" value="1"/>
</dbReference>
<evidence type="ECO:0000256" key="2">
    <source>
        <dbReference type="ARBA" id="ARBA00005466"/>
    </source>
</evidence>